<proteinExistence type="predicted"/>
<feature type="region of interest" description="Disordered" evidence="1">
    <location>
        <begin position="44"/>
        <end position="68"/>
    </location>
</feature>
<dbReference type="GO" id="GO:0031297">
    <property type="term" value="P:replication fork processing"/>
    <property type="evidence" value="ECO:0007669"/>
    <property type="project" value="InterPro"/>
</dbReference>
<protein>
    <recommendedName>
        <fullName evidence="4">Mms22p</fullName>
    </recommendedName>
</protein>
<feature type="region of interest" description="Disordered" evidence="1">
    <location>
        <begin position="426"/>
        <end position="447"/>
    </location>
</feature>
<dbReference type="GO" id="GO:0000724">
    <property type="term" value="P:double-strand break repair via homologous recombination"/>
    <property type="evidence" value="ECO:0007669"/>
    <property type="project" value="TreeGrafter"/>
</dbReference>
<feature type="compositionally biased region" description="Basic residues" evidence="1">
    <location>
        <begin position="434"/>
        <end position="447"/>
    </location>
</feature>
<keyword evidence="3" id="KW-1185">Reference proteome</keyword>
<feature type="compositionally biased region" description="Polar residues" evidence="1">
    <location>
        <begin position="44"/>
        <end position="66"/>
    </location>
</feature>
<dbReference type="PANTHER" id="PTHR28122">
    <property type="entry name" value="E3 UBIQUITIN-PROTEIN LIGASE SUBSTRATE RECEPTOR MMS22"/>
    <property type="match status" value="1"/>
</dbReference>
<dbReference type="GO" id="GO:0005634">
    <property type="term" value="C:nucleus"/>
    <property type="evidence" value="ECO:0007669"/>
    <property type="project" value="InterPro"/>
</dbReference>
<reference evidence="2" key="1">
    <citation type="submission" date="2022-10" db="EMBL/GenBank/DDBJ databases">
        <authorList>
            <person name="Byrne P K."/>
        </authorList>
    </citation>
    <scope>NUCLEOTIDE SEQUENCE</scope>
    <source>
        <strain evidence="2">IFO1815</strain>
    </source>
</reference>
<dbReference type="Proteomes" id="UP001161438">
    <property type="component" value="Chromosome 12"/>
</dbReference>
<dbReference type="GO" id="GO:0035361">
    <property type="term" value="C:Cul8-RING ubiquitin ligase complex"/>
    <property type="evidence" value="ECO:0007669"/>
    <property type="project" value="InterPro"/>
</dbReference>
<feature type="region of interest" description="Disordered" evidence="1">
    <location>
        <begin position="377"/>
        <end position="396"/>
    </location>
</feature>
<accession>A0AA35IQW5</accession>
<gene>
    <name evidence="2" type="primary">SMKI12G3760</name>
    <name evidence="2" type="ORF">SMKI_12G3760</name>
</gene>
<evidence type="ECO:0008006" key="4">
    <source>
        <dbReference type="Google" id="ProtNLM"/>
    </source>
</evidence>
<dbReference type="PANTHER" id="PTHR28122:SF1">
    <property type="entry name" value="E3 UBIQUITIN-PROTEIN LIGASE SUBSTRATE RECEPTOR MMS22"/>
    <property type="match status" value="1"/>
</dbReference>
<dbReference type="InterPro" id="IPR019021">
    <property type="entry name" value="Mms22"/>
</dbReference>
<name>A0AA35IQW5_SACMI</name>
<evidence type="ECO:0000256" key="1">
    <source>
        <dbReference type="SAM" id="MobiDB-lite"/>
    </source>
</evidence>
<dbReference type="Pfam" id="PF09462">
    <property type="entry name" value="Mus7"/>
    <property type="match status" value="1"/>
</dbReference>
<dbReference type="GeneID" id="80920081"/>
<dbReference type="PIRSF" id="PIRSF007808">
    <property type="entry name" value="MMS22"/>
    <property type="match status" value="1"/>
</dbReference>
<sequence length="1455" mass="168120">MDVDEPNYIVISDSEAADEETSIIYRPEFREDYLWAGENIQEASKPQKNANEALSLDSTTGDSVSPSVAADGHLTTGLRWSLRKRKAIQKMPYSLERIKHRQLLEGYDITGFDTISNQLILPEKTSPVVQSNEISFTNRNGKILNDQGNDTIDFVGFENDSVRSQGYDSDEIIPRKRHRDYKDLIQNEELQLDDSLEDNQGSVITNLQDTENDEVIFRGRVLNVKTGYRGVLPRVAWEKSLQRQQSSKIMRKKTQLSNHKGVAKRKIHKGTRAENDEQILLNDIIASGDEPDIDEDSSHNLYLKTPSEISEKELKELQEYYESKYSECEDEQFAGSYGSDINEEYRNEPIFDLEYDGPESCFPRVSYTDQPIIYLNSQHSDSGSSERYNVSGEDNQSSISLDAAEEYNNDIIDKMLIKVKKKKSSSDFNDLSGKRKRSRTYKYNHRKPRIRSTTRAIKVGKRSAHKPRLVTDKSTISFGSNKNHVIDEYLFETLESQSTEFDEASSNKVLKRKRKKKKVPAYPSLPTNVESRRKLIFNTVVEVPTNRYAFAKSNLGNINNINHPIELEEENINQEFGPIMIVLDSILLKKPFEPPNLIKIELPGKIYSLSKLNPADIGSSLRDMFRVIIDRGIIDTELVRFNESLVTFLMHLDMPELFDSIGEFHREFRSKVNSLRKKAKPIHFLQIATCQLMFLEISKYNKISTAVKLEMDAKIVDHIVSFFKLLSVCYDSVTKHPMQYLYTSYYILSSIVDIMDKKEALWDLLQKHSFSAQISLLLVNIFPTKFCRWQVLRLDSEFQPLNLAFRFINYCIKTCNWDVTNSLILSLDRIFKKRRFSDFEEEAILSQENKIIYPPTKHFTRRLMFNKYLHLLTLCELSSSDIQRVIPMSEITMNDSLSVLMNRLNLLIVLATHFDLNLEKRFQELSRPLYSKDYLNFHTPKAVREITTLIMQTSLSFLEISRNKKHPFSGKFIASLFGKLIIHQSSISEITENFLKEFIPLVHKMKKKSVGMLKLLYPSLVAMSQEKILEASSVLLLQVYLKSLDILGTTWVQNYLLQFLKSKAQENKSWIEYYCQIGKFLVDSGVFTWWTFFTYNGLDAALSFQLVFDSLIIDFCDADSFELLRKPLYSIASDLLLISKDNTFYQFLSNLLKRAHIIVTDLKPVTNENELFRIVSLFSKALQKNSYQDLLSVLLALAKKHCDEGVISRNFLTKYLELLNKSYLTELRNNQLFISLRRELGIASDEDEKCRFWDSFNEAGDMLSKAAFIESGVLQACCTENGIDGYLNILSTLFDSAILEHPFTFFSDLIIAHIFENRSLFDMNIKNFLLYQFITLFNKVLKIRFEQVSPDEFVELCKIYRALCIECATDNTFKKNNDLIVVKDAFLVSVLRIADGFWEHDRLWQLKMLDGSMNIPTQISHTDIQSSLSGIVMKIIQINIGKIEASKPFKNFKNT</sequence>
<dbReference type="EMBL" id="OX365768">
    <property type="protein sequence ID" value="CAI4035227.1"/>
    <property type="molecule type" value="Genomic_DNA"/>
</dbReference>
<evidence type="ECO:0000313" key="2">
    <source>
        <dbReference type="EMBL" id="CAI4035227.1"/>
    </source>
</evidence>
<dbReference type="RefSeq" id="XP_056078347.1">
    <property type="nucleotide sequence ID" value="XM_056224427.1"/>
</dbReference>
<organism evidence="2 3">
    <name type="scientific">Saccharomyces mikatae IFO 1815</name>
    <dbReference type="NCBI Taxonomy" id="226126"/>
    <lineage>
        <taxon>Eukaryota</taxon>
        <taxon>Fungi</taxon>
        <taxon>Dikarya</taxon>
        <taxon>Ascomycota</taxon>
        <taxon>Saccharomycotina</taxon>
        <taxon>Saccharomycetes</taxon>
        <taxon>Saccharomycetales</taxon>
        <taxon>Saccharomycetaceae</taxon>
        <taxon>Saccharomyces</taxon>
    </lineage>
</organism>
<evidence type="ECO:0000313" key="3">
    <source>
        <dbReference type="Proteomes" id="UP001161438"/>
    </source>
</evidence>
<dbReference type="InterPro" id="IPR013220">
    <property type="entry name" value="Mms22_budding_yeast"/>
</dbReference>